<dbReference type="GO" id="GO:0005739">
    <property type="term" value="C:mitochondrion"/>
    <property type="evidence" value="ECO:0007669"/>
    <property type="project" value="TreeGrafter"/>
</dbReference>
<dbReference type="PANTHER" id="PTHR43327:SF10">
    <property type="entry name" value="STOMATIN-LIKE PROTEIN 2, MITOCHONDRIAL"/>
    <property type="match status" value="1"/>
</dbReference>
<accession>A0A2R6QPR3</accession>
<dbReference type="Gramene" id="PSS11913">
    <property type="protein sequence ID" value="PSS11913"/>
    <property type="gene ID" value="CEY00_Acc01295"/>
</dbReference>
<dbReference type="InterPro" id="IPR050710">
    <property type="entry name" value="Band7/mec-2_domain"/>
</dbReference>
<name>A0A2R6QPR3_ACTCC</name>
<comment type="caution">
    <text evidence="2">The sequence shown here is derived from an EMBL/GenBank/DDBJ whole genome shotgun (WGS) entry which is preliminary data.</text>
</comment>
<proteinExistence type="predicted"/>
<dbReference type="OrthoDB" id="1303752at2759"/>
<dbReference type="CDD" id="cd08829">
    <property type="entry name" value="SPFH_paraslipin"/>
    <property type="match status" value="1"/>
</dbReference>
<dbReference type="Proteomes" id="UP000241394">
    <property type="component" value="Chromosome LG14"/>
</dbReference>
<dbReference type="Pfam" id="PF01145">
    <property type="entry name" value="Band_7"/>
    <property type="match status" value="1"/>
</dbReference>
<dbReference type="InterPro" id="IPR001107">
    <property type="entry name" value="Band_7"/>
</dbReference>
<dbReference type="Gene3D" id="3.30.479.30">
    <property type="entry name" value="Band 7 domain"/>
    <property type="match status" value="1"/>
</dbReference>
<keyword evidence="3" id="KW-1185">Reference proteome</keyword>
<sequence length="145" mass="16428">MNMAKSSSINALRHEISPPVNWGIRIVPEKEAFVVERFGKYEEAIPIPDQSAITKDNASIIMDGVLYVKIVDPKVASYGVENPMYAVIQLAQTTMLSEIGKITLNKTFEERDTLNDKIVAMVWKRDIIQVFYSCKFASLVSSHWF</sequence>
<reference evidence="2 3" key="1">
    <citation type="submission" date="2017-07" db="EMBL/GenBank/DDBJ databases">
        <title>An improved, manually edited Actinidia chinensis var. chinensis (kiwifruit) genome highlights the challenges associated with draft genomes and gene prediction in plants.</title>
        <authorList>
            <person name="Pilkington S."/>
            <person name="Crowhurst R."/>
            <person name="Hilario E."/>
            <person name="Nardozza S."/>
            <person name="Fraser L."/>
            <person name="Peng Y."/>
            <person name="Gunaseelan K."/>
            <person name="Simpson R."/>
            <person name="Tahir J."/>
            <person name="Deroles S."/>
            <person name="Templeton K."/>
            <person name="Luo Z."/>
            <person name="Davy M."/>
            <person name="Cheng C."/>
            <person name="Mcneilage M."/>
            <person name="Scaglione D."/>
            <person name="Liu Y."/>
            <person name="Zhang Q."/>
            <person name="Datson P."/>
            <person name="De Silva N."/>
            <person name="Gardiner S."/>
            <person name="Bassett H."/>
            <person name="Chagne D."/>
            <person name="Mccallum J."/>
            <person name="Dzierzon H."/>
            <person name="Deng C."/>
            <person name="Wang Y.-Y."/>
            <person name="Barron N."/>
            <person name="Manako K."/>
            <person name="Bowen J."/>
            <person name="Foster T."/>
            <person name="Erridge Z."/>
            <person name="Tiffin H."/>
            <person name="Waite C."/>
            <person name="Davies K."/>
            <person name="Grierson E."/>
            <person name="Laing W."/>
            <person name="Kirk R."/>
            <person name="Chen X."/>
            <person name="Wood M."/>
            <person name="Montefiori M."/>
            <person name="Brummell D."/>
            <person name="Schwinn K."/>
            <person name="Catanach A."/>
            <person name="Fullerton C."/>
            <person name="Li D."/>
            <person name="Meiyalaghan S."/>
            <person name="Nieuwenhuizen N."/>
            <person name="Read N."/>
            <person name="Prakash R."/>
            <person name="Hunter D."/>
            <person name="Zhang H."/>
            <person name="Mckenzie M."/>
            <person name="Knabel M."/>
            <person name="Harris A."/>
            <person name="Allan A."/>
            <person name="Chen A."/>
            <person name="Janssen B."/>
            <person name="Plunkett B."/>
            <person name="Dwamena C."/>
            <person name="Voogd C."/>
            <person name="Leif D."/>
            <person name="Lafferty D."/>
            <person name="Souleyre E."/>
            <person name="Varkonyi-Gasic E."/>
            <person name="Gambi F."/>
            <person name="Hanley J."/>
            <person name="Yao J.-L."/>
            <person name="Cheung J."/>
            <person name="David K."/>
            <person name="Warren B."/>
            <person name="Marsh K."/>
            <person name="Snowden K."/>
            <person name="Lin-Wang K."/>
            <person name="Brian L."/>
            <person name="Martinez-Sanchez M."/>
            <person name="Wang M."/>
            <person name="Ileperuma N."/>
            <person name="Macnee N."/>
            <person name="Campin R."/>
            <person name="Mcatee P."/>
            <person name="Drummond R."/>
            <person name="Espley R."/>
            <person name="Ireland H."/>
            <person name="Wu R."/>
            <person name="Atkinson R."/>
            <person name="Karunairetnam S."/>
            <person name="Bulley S."/>
            <person name="Chunkath S."/>
            <person name="Hanley Z."/>
            <person name="Storey R."/>
            <person name="Thrimawithana A."/>
            <person name="Thomson S."/>
            <person name="David C."/>
            <person name="Testolin R."/>
        </authorList>
    </citation>
    <scope>NUCLEOTIDE SEQUENCE [LARGE SCALE GENOMIC DNA]</scope>
    <source>
        <strain evidence="3">cv. Red5</strain>
        <tissue evidence="2">Young leaf</tissue>
    </source>
</reference>
<dbReference type="STRING" id="1590841.A0A2R6QPR3"/>
<reference evidence="3" key="2">
    <citation type="journal article" date="2018" name="BMC Genomics">
        <title>A manually annotated Actinidia chinensis var. chinensis (kiwifruit) genome highlights the challenges associated with draft genomes and gene prediction in plants.</title>
        <authorList>
            <person name="Pilkington S.M."/>
            <person name="Crowhurst R."/>
            <person name="Hilario E."/>
            <person name="Nardozza S."/>
            <person name="Fraser L."/>
            <person name="Peng Y."/>
            <person name="Gunaseelan K."/>
            <person name="Simpson R."/>
            <person name="Tahir J."/>
            <person name="Deroles S.C."/>
            <person name="Templeton K."/>
            <person name="Luo Z."/>
            <person name="Davy M."/>
            <person name="Cheng C."/>
            <person name="McNeilage M."/>
            <person name="Scaglione D."/>
            <person name="Liu Y."/>
            <person name="Zhang Q."/>
            <person name="Datson P."/>
            <person name="De Silva N."/>
            <person name="Gardiner S.E."/>
            <person name="Bassett H."/>
            <person name="Chagne D."/>
            <person name="McCallum J."/>
            <person name="Dzierzon H."/>
            <person name="Deng C."/>
            <person name="Wang Y.Y."/>
            <person name="Barron L."/>
            <person name="Manako K."/>
            <person name="Bowen J."/>
            <person name="Foster T.M."/>
            <person name="Erridge Z.A."/>
            <person name="Tiffin H."/>
            <person name="Waite C.N."/>
            <person name="Davies K.M."/>
            <person name="Grierson E.P."/>
            <person name="Laing W.A."/>
            <person name="Kirk R."/>
            <person name="Chen X."/>
            <person name="Wood M."/>
            <person name="Montefiori M."/>
            <person name="Brummell D.A."/>
            <person name="Schwinn K.E."/>
            <person name="Catanach A."/>
            <person name="Fullerton C."/>
            <person name="Li D."/>
            <person name="Meiyalaghan S."/>
            <person name="Nieuwenhuizen N."/>
            <person name="Read N."/>
            <person name="Prakash R."/>
            <person name="Hunter D."/>
            <person name="Zhang H."/>
            <person name="McKenzie M."/>
            <person name="Knabel M."/>
            <person name="Harris A."/>
            <person name="Allan A.C."/>
            <person name="Gleave A."/>
            <person name="Chen A."/>
            <person name="Janssen B.J."/>
            <person name="Plunkett B."/>
            <person name="Ampomah-Dwamena C."/>
            <person name="Voogd C."/>
            <person name="Leif D."/>
            <person name="Lafferty D."/>
            <person name="Souleyre E.J.F."/>
            <person name="Varkonyi-Gasic E."/>
            <person name="Gambi F."/>
            <person name="Hanley J."/>
            <person name="Yao J.L."/>
            <person name="Cheung J."/>
            <person name="David K.M."/>
            <person name="Warren B."/>
            <person name="Marsh K."/>
            <person name="Snowden K.C."/>
            <person name="Lin-Wang K."/>
            <person name="Brian L."/>
            <person name="Martinez-Sanchez M."/>
            <person name="Wang M."/>
            <person name="Ileperuma N."/>
            <person name="Macnee N."/>
            <person name="Campin R."/>
            <person name="McAtee P."/>
            <person name="Drummond R.S.M."/>
            <person name="Espley R.V."/>
            <person name="Ireland H.S."/>
            <person name="Wu R."/>
            <person name="Atkinson R.G."/>
            <person name="Karunairetnam S."/>
            <person name="Bulley S."/>
            <person name="Chunkath S."/>
            <person name="Hanley Z."/>
            <person name="Storey R."/>
            <person name="Thrimawithana A.H."/>
            <person name="Thomson S."/>
            <person name="David C."/>
            <person name="Testolin R."/>
            <person name="Huang H."/>
            <person name="Hellens R.P."/>
            <person name="Schaffer R.J."/>
        </authorList>
    </citation>
    <scope>NUCLEOTIDE SEQUENCE [LARGE SCALE GENOMIC DNA]</scope>
    <source>
        <strain evidence="3">cv. Red5</strain>
    </source>
</reference>
<evidence type="ECO:0000313" key="3">
    <source>
        <dbReference type="Proteomes" id="UP000241394"/>
    </source>
</evidence>
<feature type="domain" description="Band 7" evidence="1">
    <location>
        <begin position="22"/>
        <end position="144"/>
    </location>
</feature>
<dbReference type="InParanoid" id="A0A2R6QPR3"/>
<gene>
    <name evidence="2" type="ORF">CEY00_Acc01295</name>
</gene>
<dbReference type="GO" id="GO:0007005">
    <property type="term" value="P:mitochondrion organization"/>
    <property type="evidence" value="ECO:0007669"/>
    <property type="project" value="TreeGrafter"/>
</dbReference>
<dbReference type="SMART" id="SM00244">
    <property type="entry name" value="PHB"/>
    <property type="match status" value="1"/>
</dbReference>
<dbReference type="EMBL" id="NKQK01000014">
    <property type="protein sequence ID" value="PSS11913.1"/>
    <property type="molecule type" value="Genomic_DNA"/>
</dbReference>
<dbReference type="InterPro" id="IPR036013">
    <property type="entry name" value="Band_7/SPFH_dom_sf"/>
</dbReference>
<dbReference type="PANTHER" id="PTHR43327">
    <property type="entry name" value="STOMATIN-LIKE PROTEIN 2, MITOCHONDRIAL"/>
    <property type="match status" value="1"/>
</dbReference>
<dbReference type="AlphaFoldDB" id="A0A2R6QPR3"/>
<dbReference type="InterPro" id="IPR001972">
    <property type="entry name" value="Stomatin_HflK_fam"/>
</dbReference>
<evidence type="ECO:0000259" key="1">
    <source>
        <dbReference type="SMART" id="SM00244"/>
    </source>
</evidence>
<dbReference type="PRINTS" id="PR00721">
    <property type="entry name" value="STOMATIN"/>
</dbReference>
<organism evidence="2 3">
    <name type="scientific">Actinidia chinensis var. chinensis</name>
    <name type="common">Chinese soft-hair kiwi</name>
    <dbReference type="NCBI Taxonomy" id="1590841"/>
    <lineage>
        <taxon>Eukaryota</taxon>
        <taxon>Viridiplantae</taxon>
        <taxon>Streptophyta</taxon>
        <taxon>Embryophyta</taxon>
        <taxon>Tracheophyta</taxon>
        <taxon>Spermatophyta</taxon>
        <taxon>Magnoliopsida</taxon>
        <taxon>eudicotyledons</taxon>
        <taxon>Gunneridae</taxon>
        <taxon>Pentapetalae</taxon>
        <taxon>asterids</taxon>
        <taxon>Ericales</taxon>
        <taxon>Actinidiaceae</taxon>
        <taxon>Actinidia</taxon>
    </lineage>
</organism>
<dbReference type="GO" id="GO:0016020">
    <property type="term" value="C:membrane"/>
    <property type="evidence" value="ECO:0007669"/>
    <property type="project" value="InterPro"/>
</dbReference>
<protein>
    <submittedName>
        <fullName evidence="2">Stomatin-like protein</fullName>
    </submittedName>
</protein>
<dbReference type="SUPFAM" id="SSF117892">
    <property type="entry name" value="Band 7/SPFH domain"/>
    <property type="match status" value="1"/>
</dbReference>
<evidence type="ECO:0000313" key="2">
    <source>
        <dbReference type="EMBL" id="PSS11913.1"/>
    </source>
</evidence>